<keyword evidence="3" id="KW-1185">Reference proteome</keyword>
<proteinExistence type="predicted"/>
<evidence type="ECO:0000313" key="3">
    <source>
        <dbReference type="Proteomes" id="UP000315750"/>
    </source>
</evidence>
<protein>
    <recommendedName>
        <fullName evidence="1">Replication-associated protein ORF2/G2P domain-containing protein</fullName>
    </recommendedName>
</protein>
<feature type="domain" description="Replication-associated protein ORF2/G2P" evidence="1">
    <location>
        <begin position="49"/>
        <end position="166"/>
    </location>
</feature>
<reference evidence="2 3" key="1">
    <citation type="submission" date="2019-02" db="EMBL/GenBank/DDBJ databases">
        <title>Deep-cultivation of Planctomycetes and their phenomic and genomic characterization uncovers novel biology.</title>
        <authorList>
            <person name="Wiegand S."/>
            <person name="Jogler M."/>
            <person name="Boedeker C."/>
            <person name="Pinto D."/>
            <person name="Vollmers J."/>
            <person name="Rivas-Marin E."/>
            <person name="Kohn T."/>
            <person name="Peeters S.H."/>
            <person name="Heuer A."/>
            <person name="Rast P."/>
            <person name="Oberbeckmann S."/>
            <person name="Bunk B."/>
            <person name="Jeske O."/>
            <person name="Meyerdierks A."/>
            <person name="Storesund J.E."/>
            <person name="Kallscheuer N."/>
            <person name="Luecker S."/>
            <person name="Lage O.M."/>
            <person name="Pohl T."/>
            <person name="Merkel B.J."/>
            <person name="Hornburger P."/>
            <person name="Mueller R.-W."/>
            <person name="Bruemmer F."/>
            <person name="Labrenz M."/>
            <person name="Spormann A.M."/>
            <person name="Op den Camp H."/>
            <person name="Overmann J."/>
            <person name="Amann R."/>
            <person name="Jetten M.S.M."/>
            <person name="Mascher T."/>
            <person name="Medema M.H."/>
            <person name="Devos D.P."/>
            <person name="Kaster A.-K."/>
            <person name="Ovreas L."/>
            <person name="Rohde M."/>
            <person name="Galperin M.Y."/>
            <person name="Jogler C."/>
        </authorList>
    </citation>
    <scope>NUCLEOTIDE SEQUENCE [LARGE SCALE GENOMIC DNA]</scope>
    <source>
        <strain evidence="2 3">Pan181</strain>
    </source>
</reference>
<dbReference type="InterPro" id="IPR056906">
    <property type="entry name" value="ORF2/G2P_dom"/>
</dbReference>
<evidence type="ECO:0000259" key="1">
    <source>
        <dbReference type="Pfam" id="PF23343"/>
    </source>
</evidence>
<dbReference type="AlphaFoldDB" id="A0A518AUD3"/>
<name>A0A518AUD3_9BACT</name>
<gene>
    <name evidence="2" type="ORF">Pan181_45600</name>
</gene>
<organism evidence="2 3">
    <name type="scientific">Aeoliella mucimassa</name>
    <dbReference type="NCBI Taxonomy" id="2527972"/>
    <lineage>
        <taxon>Bacteria</taxon>
        <taxon>Pseudomonadati</taxon>
        <taxon>Planctomycetota</taxon>
        <taxon>Planctomycetia</taxon>
        <taxon>Pirellulales</taxon>
        <taxon>Lacipirellulaceae</taxon>
        <taxon>Aeoliella</taxon>
    </lineage>
</organism>
<dbReference type="Proteomes" id="UP000315750">
    <property type="component" value="Chromosome"/>
</dbReference>
<sequence length="367" mass="41727">MNEKPNGFHVIGCGCKSFFCPECCTGRGWALRHKLMAAVQRWQASRPIMVTCTVDPRNFDGPEQAFDYVREKGLISRMVRELRRLYGEEVGHYFAVLELHESGWPHWHVLIDADFIPHDSVERAWNAAGPAREGHRFRMGMVKITKPRGFVSKDHAANYSTKYLVKFPKGGYPDWVLKRQGIFKRYTASQGLFSDPELDALRDAAERAEFIRQEGYPPEWEMDEEPDEYEMYVAYEYPDGEAEAPARGPYERRAESIEGRVKLCGRKVTIIEYKTTIEVGGEVVVNKRWVASGNESLSALADLAGHEISSNRIILNWEQCEAIVHYLEGRGGQVSEWAPRKEAIPPPLDCQRALFDTGPMVLEGVGV</sequence>
<accession>A0A518AUD3</accession>
<evidence type="ECO:0000313" key="2">
    <source>
        <dbReference type="EMBL" id="QDU58326.1"/>
    </source>
</evidence>
<dbReference type="EMBL" id="CP036278">
    <property type="protein sequence ID" value="QDU58326.1"/>
    <property type="molecule type" value="Genomic_DNA"/>
</dbReference>
<dbReference type="Pfam" id="PF23343">
    <property type="entry name" value="REP_ORF2-G2P"/>
    <property type="match status" value="1"/>
</dbReference>
<dbReference type="OrthoDB" id="285709at2"/>
<dbReference type="RefSeq" id="WP_145250113.1">
    <property type="nucleotide sequence ID" value="NZ_CP036278.1"/>
</dbReference>
<dbReference type="KEGG" id="amuc:Pan181_45600"/>
<dbReference type="PROSITE" id="PS51257">
    <property type="entry name" value="PROKAR_LIPOPROTEIN"/>
    <property type="match status" value="1"/>
</dbReference>